<reference evidence="1 2" key="1">
    <citation type="submission" date="2017-09" db="EMBL/GenBank/DDBJ databases">
        <title>Genomics of the genus Arcobacter.</title>
        <authorList>
            <person name="Perez-Cataluna A."/>
            <person name="Figueras M.J."/>
            <person name="Salas-Masso N."/>
        </authorList>
    </citation>
    <scope>NUCLEOTIDE SEQUENCE [LARGE SCALE GENOMIC DNA]</scope>
    <source>
        <strain evidence="1 2">F156-34</strain>
    </source>
</reference>
<keyword evidence="1" id="KW-0808">Transferase</keyword>
<dbReference type="AlphaFoldDB" id="A0A4Q1ATG6"/>
<dbReference type="InterPro" id="IPR043131">
    <property type="entry name" value="BCAT-like_N"/>
</dbReference>
<comment type="caution">
    <text evidence="1">The sequence shown here is derived from an EMBL/GenBank/DDBJ whole genome shotgun (WGS) entry which is preliminary data.</text>
</comment>
<name>A0A4Q1ATG6_9BACT</name>
<protein>
    <submittedName>
        <fullName evidence="1">Branched-chain amino acid aminotransferase</fullName>
    </submittedName>
</protein>
<dbReference type="SUPFAM" id="SSF56752">
    <property type="entry name" value="D-aminoacid aminotransferase-like PLP-dependent enzymes"/>
    <property type="match status" value="1"/>
</dbReference>
<dbReference type="Gene3D" id="3.30.470.10">
    <property type="match status" value="1"/>
</dbReference>
<evidence type="ECO:0000313" key="2">
    <source>
        <dbReference type="Proteomes" id="UP000289718"/>
    </source>
</evidence>
<dbReference type="Gene3D" id="3.20.10.10">
    <property type="entry name" value="D-amino Acid Aminotransferase, subunit A, domain 2"/>
    <property type="match status" value="1"/>
</dbReference>
<dbReference type="EMBL" id="NXIE01000003">
    <property type="protein sequence ID" value="RXK12497.1"/>
    <property type="molecule type" value="Genomic_DNA"/>
</dbReference>
<dbReference type="InterPro" id="IPR001544">
    <property type="entry name" value="Aminotrans_IV"/>
</dbReference>
<keyword evidence="1" id="KW-0032">Aminotransferase</keyword>
<dbReference type="InterPro" id="IPR043132">
    <property type="entry name" value="BCAT-like_C"/>
</dbReference>
<proteinExistence type="predicted"/>
<organism evidence="1 2">
    <name type="scientific">Halarcobacter mediterraneus</name>
    <dbReference type="NCBI Taxonomy" id="2023153"/>
    <lineage>
        <taxon>Bacteria</taxon>
        <taxon>Pseudomonadati</taxon>
        <taxon>Campylobacterota</taxon>
        <taxon>Epsilonproteobacteria</taxon>
        <taxon>Campylobacterales</taxon>
        <taxon>Arcobacteraceae</taxon>
        <taxon>Halarcobacter</taxon>
    </lineage>
</organism>
<sequence>MDNMEYFETIKCFDTEVYNLSFHEKRVTNTIGLNLNLQEYIYPPSSRLYRCKLIYNESEVLDVQYFEYTKKKINSFKIVFDDKIEYSKKYLDRSNLDTLSLKKEDKDEIIIIKNGLVSDTSIANIAIFDGTNWLTPKIPLLKGTTRARLLKEGEIIEKDIDLNMLKFSRKIALMNAMIGFDILEDYSFFS</sequence>
<evidence type="ECO:0000313" key="1">
    <source>
        <dbReference type="EMBL" id="RXK12497.1"/>
    </source>
</evidence>
<dbReference type="Proteomes" id="UP000289718">
    <property type="component" value="Unassembled WGS sequence"/>
</dbReference>
<dbReference type="InterPro" id="IPR036038">
    <property type="entry name" value="Aminotransferase-like"/>
</dbReference>
<dbReference type="Pfam" id="PF01063">
    <property type="entry name" value="Aminotran_4"/>
    <property type="match status" value="1"/>
</dbReference>
<gene>
    <name evidence="1" type="ORF">CP965_07890</name>
</gene>
<dbReference type="OrthoDB" id="1148709at2"/>
<accession>A0A4Q1ATG6</accession>
<keyword evidence="2" id="KW-1185">Reference proteome</keyword>
<dbReference type="GO" id="GO:0008483">
    <property type="term" value="F:transaminase activity"/>
    <property type="evidence" value="ECO:0007669"/>
    <property type="project" value="UniProtKB-KW"/>
</dbReference>